<dbReference type="GeneID" id="59345932"/>
<dbReference type="PROSITE" id="PS51219">
    <property type="entry name" value="DPCK"/>
    <property type="match status" value="1"/>
</dbReference>
<evidence type="ECO:0000256" key="1">
    <source>
        <dbReference type="ARBA" id="ARBA00009018"/>
    </source>
</evidence>
<proteinExistence type="inferred from homology"/>
<dbReference type="PANTHER" id="PTHR10695">
    <property type="entry name" value="DEPHOSPHO-COA KINASE-RELATED"/>
    <property type="match status" value="1"/>
</dbReference>
<dbReference type="RefSeq" id="XP_037219060.1">
    <property type="nucleotide sequence ID" value="XM_037363416.1"/>
</dbReference>
<dbReference type="GO" id="GO:0004140">
    <property type="term" value="F:dephospho-CoA kinase activity"/>
    <property type="evidence" value="ECO:0007669"/>
    <property type="project" value="InterPro"/>
</dbReference>
<gene>
    <name evidence="5" type="ORF">MIND_00669900</name>
</gene>
<protein>
    <submittedName>
        <fullName evidence="5">CoaE-domain-containing protein</fullName>
    </submittedName>
</protein>
<keyword evidence="4" id="KW-0812">Transmembrane</keyword>
<dbReference type="InterPro" id="IPR027417">
    <property type="entry name" value="P-loop_NTPase"/>
</dbReference>
<evidence type="ECO:0000313" key="5">
    <source>
        <dbReference type="EMBL" id="KAF7301060.1"/>
    </source>
</evidence>
<feature type="transmembrane region" description="Helical" evidence="4">
    <location>
        <begin position="207"/>
        <end position="227"/>
    </location>
</feature>
<dbReference type="PANTHER" id="PTHR10695:SF46">
    <property type="entry name" value="BIFUNCTIONAL COENZYME A SYNTHASE-RELATED"/>
    <property type="match status" value="1"/>
</dbReference>
<organism evidence="5 6">
    <name type="scientific">Mycena indigotica</name>
    <dbReference type="NCBI Taxonomy" id="2126181"/>
    <lineage>
        <taxon>Eukaryota</taxon>
        <taxon>Fungi</taxon>
        <taxon>Dikarya</taxon>
        <taxon>Basidiomycota</taxon>
        <taxon>Agaricomycotina</taxon>
        <taxon>Agaricomycetes</taxon>
        <taxon>Agaricomycetidae</taxon>
        <taxon>Agaricales</taxon>
        <taxon>Marasmiineae</taxon>
        <taxon>Mycenaceae</taxon>
        <taxon>Mycena</taxon>
    </lineage>
</organism>
<dbReference type="AlphaFoldDB" id="A0A8H6SNI4"/>
<keyword evidence="2" id="KW-0547">Nucleotide-binding</keyword>
<evidence type="ECO:0000256" key="4">
    <source>
        <dbReference type="SAM" id="Phobius"/>
    </source>
</evidence>
<dbReference type="HAMAP" id="MF_00376">
    <property type="entry name" value="Dephospho_CoA_kinase"/>
    <property type="match status" value="1"/>
</dbReference>
<dbReference type="GO" id="GO:0005737">
    <property type="term" value="C:cytoplasm"/>
    <property type="evidence" value="ECO:0007669"/>
    <property type="project" value="UniProtKB-ARBA"/>
</dbReference>
<dbReference type="EMBL" id="JACAZF010000006">
    <property type="protein sequence ID" value="KAF7301060.1"/>
    <property type="molecule type" value="Genomic_DNA"/>
</dbReference>
<evidence type="ECO:0000256" key="2">
    <source>
        <dbReference type="ARBA" id="ARBA00022741"/>
    </source>
</evidence>
<evidence type="ECO:0000313" key="6">
    <source>
        <dbReference type="Proteomes" id="UP000636479"/>
    </source>
</evidence>
<dbReference type="Pfam" id="PF01121">
    <property type="entry name" value="CoaE"/>
    <property type="match status" value="1"/>
</dbReference>
<dbReference type="NCBIfam" id="TIGR00152">
    <property type="entry name" value="dephospho-CoA kinase"/>
    <property type="match status" value="1"/>
</dbReference>
<keyword evidence="4" id="KW-1133">Transmembrane helix</keyword>
<name>A0A8H6SNI4_9AGAR</name>
<comment type="similarity">
    <text evidence="1">Belongs to the CoaE family.</text>
</comment>
<sequence length="237" mass="26460">MLVVGLTGGIATGKSSVSNLLKAKGIPLIDADVLARQVVAPGTTGLRKIVAFFGQDILFPDGSLDRKKLGSIIFNDEAKRRKLNSIVHPAVRRAMLWEVVKNWLSGRRFCVLDVPLLIESGLWRFYGKIVVVFCSPEVQLERLMKRDNSSAEDASARLNSQLPITDKILYADHVVDNSGSPEDLEGHVNELVRVLKRDSGWSWRLSWLFPPYGVLSALLTLVWRAAFHKSLEKRKNS</sequence>
<dbReference type="OrthoDB" id="247245at2759"/>
<dbReference type="CDD" id="cd02022">
    <property type="entry name" value="DPCK"/>
    <property type="match status" value="1"/>
</dbReference>
<reference evidence="5" key="1">
    <citation type="submission" date="2020-05" db="EMBL/GenBank/DDBJ databases">
        <title>Mycena genomes resolve the evolution of fungal bioluminescence.</title>
        <authorList>
            <person name="Tsai I.J."/>
        </authorList>
    </citation>
    <scope>NUCLEOTIDE SEQUENCE</scope>
    <source>
        <strain evidence="5">171206Taipei</strain>
    </source>
</reference>
<dbReference type="Gene3D" id="3.40.50.300">
    <property type="entry name" value="P-loop containing nucleotide triphosphate hydrolases"/>
    <property type="match status" value="1"/>
</dbReference>
<dbReference type="InterPro" id="IPR001977">
    <property type="entry name" value="Depp_CoAkinase"/>
</dbReference>
<keyword evidence="4" id="KW-0472">Membrane</keyword>
<keyword evidence="6" id="KW-1185">Reference proteome</keyword>
<dbReference type="SUPFAM" id="SSF52540">
    <property type="entry name" value="P-loop containing nucleoside triphosphate hydrolases"/>
    <property type="match status" value="1"/>
</dbReference>
<comment type="caution">
    <text evidence="5">The sequence shown here is derived from an EMBL/GenBank/DDBJ whole genome shotgun (WGS) entry which is preliminary data.</text>
</comment>
<dbReference type="GO" id="GO:0005524">
    <property type="term" value="F:ATP binding"/>
    <property type="evidence" value="ECO:0007669"/>
    <property type="project" value="UniProtKB-KW"/>
</dbReference>
<dbReference type="FunFam" id="3.40.50.300:FF:000485">
    <property type="entry name" value="Dephospho-CoA kinase CAB5"/>
    <property type="match status" value="1"/>
</dbReference>
<dbReference type="GO" id="GO:0015937">
    <property type="term" value="P:coenzyme A biosynthetic process"/>
    <property type="evidence" value="ECO:0007669"/>
    <property type="project" value="InterPro"/>
</dbReference>
<accession>A0A8H6SNI4</accession>
<keyword evidence="3" id="KW-0067">ATP-binding</keyword>
<evidence type="ECO:0000256" key="3">
    <source>
        <dbReference type="ARBA" id="ARBA00022840"/>
    </source>
</evidence>
<dbReference type="Proteomes" id="UP000636479">
    <property type="component" value="Unassembled WGS sequence"/>
</dbReference>